<dbReference type="InterPro" id="IPR041489">
    <property type="entry name" value="PDZ_6"/>
</dbReference>
<evidence type="ECO:0000256" key="4">
    <source>
        <dbReference type="ARBA" id="ARBA00019897"/>
    </source>
</evidence>
<evidence type="ECO:0000256" key="9">
    <source>
        <dbReference type="ARBA" id="ARBA00022989"/>
    </source>
</evidence>
<dbReference type="InterPro" id="IPR004387">
    <property type="entry name" value="Pept_M50_Zn"/>
</dbReference>
<dbReference type="CDD" id="cd06163">
    <property type="entry name" value="S2P-M50_PDZ_RseP-like"/>
    <property type="match status" value="1"/>
</dbReference>
<accession>A0ABT6L3A5</accession>
<dbReference type="SMART" id="SM00228">
    <property type="entry name" value="PDZ"/>
    <property type="match status" value="1"/>
</dbReference>
<evidence type="ECO:0000256" key="6">
    <source>
        <dbReference type="ARBA" id="ARBA00022692"/>
    </source>
</evidence>
<evidence type="ECO:0000256" key="12">
    <source>
        <dbReference type="ARBA" id="ARBA00032214"/>
    </source>
</evidence>
<feature type="transmembrane region" description="Helical" evidence="14">
    <location>
        <begin position="102"/>
        <end position="128"/>
    </location>
</feature>
<keyword evidence="9 14" id="KW-1133">Transmembrane helix</keyword>
<dbReference type="Gene3D" id="2.30.42.10">
    <property type="match status" value="1"/>
</dbReference>
<name>A0ABT6L3A5_9MYCO</name>
<dbReference type="GO" id="GO:0006508">
    <property type="term" value="P:proteolysis"/>
    <property type="evidence" value="ECO:0007669"/>
    <property type="project" value="UniProtKB-KW"/>
</dbReference>
<dbReference type="Pfam" id="PF02163">
    <property type="entry name" value="Peptidase_M50"/>
    <property type="match status" value="1"/>
</dbReference>
<keyword evidence="11 14" id="KW-0472">Membrane</keyword>
<evidence type="ECO:0000259" key="15">
    <source>
        <dbReference type="SMART" id="SM00228"/>
    </source>
</evidence>
<feature type="transmembrane region" description="Helical" evidence="14">
    <location>
        <begin position="372"/>
        <end position="392"/>
    </location>
</feature>
<evidence type="ECO:0000256" key="5">
    <source>
        <dbReference type="ARBA" id="ARBA00022670"/>
    </source>
</evidence>
<comment type="subcellular location">
    <subcellularLocation>
        <location evidence="2">Membrane</location>
        <topology evidence="2">Multi-pass membrane protein</topology>
    </subcellularLocation>
</comment>
<evidence type="ECO:0000313" key="16">
    <source>
        <dbReference type="EMBL" id="MDH6197396.1"/>
    </source>
</evidence>
<dbReference type="RefSeq" id="WP_280833986.1">
    <property type="nucleotide sequence ID" value="NZ_JARXVE010000006.1"/>
</dbReference>
<dbReference type="Proteomes" id="UP001160130">
    <property type="component" value="Unassembled WGS sequence"/>
</dbReference>
<comment type="similarity">
    <text evidence="3">Belongs to the peptidase M50B family.</text>
</comment>
<dbReference type="InterPro" id="IPR008915">
    <property type="entry name" value="Peptidase_M50"/>
</dbReference>
<evidence type="ECO:0000256" key="3">
    <source>
        <dbReference type="ARBA" id="ARBA00007931"/>
    </source>
</evidence>
<dbReference type="InterPro" id="IPR001478">
    <property type="entry name" value="PDZ"/>
</dbReference>
<evidence type="ECO:0000256" key="14">
    <source>
        <dbReference type="SAM" id="Phobius"/>
    </source>
</evidence>
<keyword evidence="7" id="KW-0378">Hydrolase</keyword>
<dbReference type="GO" id="GO:0008233">
    <property type="term" value="F:peptidase activity"/>
    <property type="evidence" value="ECO:0007669"/>
    <property type="project" value="UniProtKB-KW"/>
</dbReference>
<evidence type="ECO:0000256" key="2">
    <source>
        <dbReference type="ARBA" id="ARBA00004141"/>
    </source>
</evidence>
<dbReference type="EMBL" id="JARXVE010000006">
    <property type="protein sequence ID" value="MDH6197396.1"/>
    <property type="molecule type" value="Genomic_DNA"/>
</dbReference>
<evidence type="ECO:0000313" key="17">
    <source>
        <dbReference type="Proteomes" id="UP001160130"/>
    </source>
</evidence>
<keyword evidence="17" id="KW-1185">Reference proteome</keyword>
<dbReference type="InterPro" id="IPR036034">
    <property type="entry name" value="PDZ_sf"/>
</dbReference>
<evidence type="ECO:0000256" key="7">
    <source>
        <dbReference type="ARBA" id="ARBA00022801"/>
    </source>
</evidence>
<keyword evidence="10" id="KW-0482">Metalloprotease</keyword>
<sequence>MMFVIGIALFALAILVSVALHECGHMWVARATGMKVRRYFVGFGPTLWSTRRPNRLGETEYGLKAIPLGGFCDIAGMTSVDEIAPEDQPYAMYKQKVWKRVAVLFAGPAMNFIIGLVLIYAVAIMWGLPNITQPTTAIVGETGCVAPQLSLDKMGECTGKGPAALAGIQAGDEIVKVGDTTVSDFPQMAAAIRKLNGPVTIELKRDGQTINTVVDVTQTQRFTSTEAKEAATVGAIGVSAVPVQPPTKYNALSAVPATITFTGDLTVELGKSLAKIPTKIGALVHAIGGGERDKETPISVVGASIIGGETVQAGLWVAFWFFLAQLNFVLGAINLVPLLPFDGGHIAVATYEKIRNMFRAARGKVAAGPVNYLKLMPATYVVLAVVGGYMLLTVTADLVNPLSIFQ</sequence>
<comment type="cofactor">
    <cofactor evidence="1">
        <name>Zn(2+)</name>
        <dbReference type="ChEBI" id="CHEBI:29105"/>
    </cofactor>
</comment>
<keyword evidence="5 16" id="KW-0645">Protease</keyword>
<keyword evidence="8" id="KW-0862">Zinc</keyword>
<reference evidence="16 17" key="1">
    <citation type="submission" date="2023-04" db="EMBL/GenBank/DDBJ databases">
        <title>Forest soil microbial communities from Buena Vista Peninsula, Colon Province, Panama.</title>
        <authorList>
            <person name="Bouskill N."/>
        </authorList>
    </citation>
    <scope>NUCLEOTIDE SEQUENCE [LARGE SCALE GENOMIC DNA]</scope>
    <source>
        <strain evidence="16 17">AC80</strain>
    </source>
</reference>
<dbReference type="PANTHER" id="PTHR42837:SF2">
    <property type="entry name" value="MEMBRANE METALLOPROTEASE ARASP2, CHLOROPLASTIC-RELATED"/>
    <property type="match status" value="1"/>
</dbReference>
<proteinExistence type="inferred from homology"/>
<dbReference type="SUPFAM" id="SSF50156">
    <property type="entry name" value="PDZ domain-like"/>
    <property type="match status" value="1"/>
</dbReference>
<evidence type="ECO:0000256" key="8">
    <source>
        <dbReference type="ARBA" id="ARBA00022833"/>
    </source>
</evidence>
<evidence type="ECO:0000256" key="1">
    <source>
        <dbReference type="ARBA" id="ARBA00001947"/>
    </source>
</evidence>
<evidence type="ECO:0000256" key="11">
    <source>
        <dbReference type="ARBA" id="ARBA00023136"/>
    </source>
</evidence>
<comment type="caution">
    <text evidence="16">The sequence shown here is derived from an EMBL/GenBank/DDBJ whole genome shotgun (WGS) entry which is preliminary data.</text>
</comment>
<protein>
    <recommendedName>
        <fullName evidence="4">Zinc metalloprotease Rip1</fullName>
    </recommendedName>
    <alternativeName>
        <fullName evidence="12">S2P endopeptidase</fullName>
    </alternativeName>
    <alternativeName>
        <fullName evidence="13">Site-2-type intramembrane protease</fullName>
    </alternativeName>
</protein>
<dbReference type="Pfam" id="PF17820">
    <property type="entry name" value="PDZ_6"/>
    <property type="match status" value="1"/>
</dbReference>
<gene>
    <name evidence="16" type="ORF">M2272_004049</name>
</gene>
<dbReference type="PANTHER" id="PTHR42837">
    <property type="entry name" value="REGULATOR OF SIGMA-E PROTEASE RSEP"/>
    <property type="match status" value="1"/>
</dbReference>
<organism evidence="16 17">
    <name type="scientific">Mycolicibacterium frederiksbergense</name>
    <dbReference type="NCBI Taxonomy" id="117567"/>
    <lineage>
        <taxon>Bacteria</taxon>
        <taxon>Bacillati</taxon>
        <taxon>Actinomycetota</taxon>
        <taxon>Actinomycetes</taxon>
        <taxon>Mycobacteriales</taxon>
        <taxon>Mycobacteriaceae</taxon>
        <taxon>Mycolicibacterium</taxon>
    </lineage>
</organism>
<feature type="domain" description="PDZ" evidence="15">
    <location>
        <begin position="112"/>
        <end position="207"/>
    </location>
</feature>
<keyword evidence="6 14" id="KW-0812">Transmembrane</keyword>
<feature type="transmembrane region" description="Helical" evidence="14">
    <location>
        <begin position="328"/>
        <end position="351"/>
    </location>
</feature>
<evidence type="ECO:0000256" key="13">
    <source>
        <dbReference type="ARBA" id="ARBA00033476"/>
    </source>
</evidence>
<evidence type="ECO:0000256" key="10">
    <source>
        <dbReference type="ARBA" id="ARBA00023049"/>
    </source>
</evidence>